<dbReference type="PANTHER" id="PTHR40370">
    <property type="entry name" value="EXPRESSED PROTEIN"/>
    <property type="match status" value="1"/>
</dbReference>
<proteinExistence type="predicted"/>
<reference evidence="2 3" key="1">
    <citation type="journal article" date="2020" name="ISME J.">
        <title>Uncovering the hidden diversity of litter-decomposition mechanisms in mushroom-forming fungi.</title>
        <authorList>
            <person name="Floudas D."/>
            <person name="Bentzer J."/>
            <person name="Ahren D."/>
            <person name="Johansson T."/>
            <person name="Persson P."/>
            <person name="Tunlid A."/>
        </authorList>
    </citation>
    <scope>NUCLEOTIDE SEQUENCE [LARGE SCALE GENOMIC DNA]</scope>
    <source>
        <strain evidence="2 3">CBS 291.85</strain>
    </source>
</reference>
<gene>
    <name evidence="2" type="ORF">D9758_002447</name>
</gene>
<dbReference type="OrthoDB" id="6423603at2759"/>
<sequence>MLDFFFNCQPNGLACDIMKLLYNVSLHFSRSRHRDDLFNQWAPFIISTFNFQGMDITKANQEHYITLVVTCRYGDDILTASSCKPPADLGLNMTNNFELTISSPLKPAGIPLEDAVIAAGRELLASTASWKQGKTYRKVVKTLSRAKDPRDAAGWHCRVSEHKPEEAKFDEMWETLGKNNAMTQLQFVPEIKEAIKVKEISPTASIWSFTYKLPPPFSPRVYTVLQVTHLDDVSPRSVIVVSVPIDLSEDPGLAESTGKGVKGRYVVVERFMELENGNTEWRMATTGTAGGSIPAAIVEWTMASKISEDVPNFMRWLRRRKLSK</sequence>
<dbReference type="SUPFAM" id="SSF55961">
    <property type="entry name" value="Bet v1-like"/>
    <property type="match status" value="1"/>
</dbReference>
<dbReference type="InterPro" id="IPR023393">
    <property type="entry name" value="START-like_dom_sf"/>
</dbReference>
<organism evidence="2 3">
    <name type="scientific">Tetrapyrgos nigripes</name>
    <dbReference type="NCBI Taxonomy" id="182062"/>
    <lineage>
        <taxon>Eukaryota</taxon>
        <taxon>Fungi</taxon>
        <taxon>Dikarya</taxon>
        <taxon>Basidiomycota</taxon>
        <taxon>Agaricomycotina</taxon>
        <taxon>Agaricomycetes</taxon>
        <taxon>Agaricomycetidae</taxon>
        <taxon>Agaricales</taxon>
        <taxon>Marasmiineae</taxon>
        <taxon>Marasmiaceae</taxon>
        <taxon>Tetrapyrgos</taxon>
    </lineage>
</organism>
<protein>
    <recommendedName>
        <fullName evidence="1">DUF3074 domain-containing protein</fullName>
    </recommendedName>
</protein>
<comment type="caution">
    <text evidence="2">The sequence shown here is derived from an EMBL/GenBank/DDBJ whole genome shotgun (WGS) entry which is preliminary data.</text>
</comment>
<accession>A0A8H5GPX7</accession>
<dbReference type="Pfam" id="PF11274">
    <property type="entry name" value="DUF3074"/>
    <property type="match status" value="1"/>
</dbReference>
<name>A0A8H5GPX7_9AGAR</name>
<keyword evidence="3" id="KW-1185">Reference proteome</keyword>
<dbReference type="Gene3D" id="3.30.530.20">
    <property type="match status" value="1"/>
</dbReference>
<dbReference type="InterPro" id="IPR024500">
    <property type="entry name" value="DUF3074"/>
</dbReference>
<evidence type="ECO:0000313" key="3">
    <source>
        <dbReference type="Proteomes" id="UP000559256"/>
    </source>
</evidence>
<dbReference type="AlphaFoldDB" id="A0A8H5GPX7"/>
<evidence type="ECO:0000313" key="2">
    <source>
        <dbReference type="EMBL" id="KAF5368595.1"/>
    </source>
</evidence>
<evidence type="ECO:0000259" key="1">
    <source>
        <dbReference type="Pfam" id="PF11274"/>
    </source>
</evidence>
<dbReference type="EMBL" id="JAACJM010000015">
    <property type="protein sequence ID" value="KAF5368595.1"/>
    <property type="molecule type" value="Genomic_DNA"/>
</dbReference>
<dbReference type="Proteomes" id="UP000559256">
    <property type="component" value="Unassembled WGS sequence"/>
</dbReference>
<dbReference type="PANTHER" id="PTHR40370:SF1">
    <property type="entry name" value="DUF3074 DOMAIN-CONTAINING PROTEIN"/>
    <property type="match status" value="1"/>
</dbReference>
<feature type="domain" description="DUF3074" evidence="1">
    <location>
        <begin position="155"/>
        <end position="317"/>
    </location>
</feature>